<gene>
    <name evidence="3" type="ORF">MTABA_v1c02070</name>
</gene>
<dbReference type="KEGG" id="mtab:MTABA_v1c02070"/>
<keyword evidence="1" id="KW-0175">Coiled coil</keyword>
<keyword evidence="2" id="KW-1133">Transmembrane helix</keyword>
<evidence type="ECO:0000256" key="2">
    <source>
        <dbReference type="SAM" id="Phobius"/>
    </source>
</evidence>
<dbReference type="RefSeq" id="WP_100679359.1">
    <property type="nucleotide sequence ID" value="NZ_CP024969.1"/>
</dbReference>
<name>A0A2K8P5I8_9MOLU</name>
<feature type="transmembrane region" description="Helical" evidence="2">
    <location>
        <begin position="211"/>
        <end position="231"/>
    </location>
</feature>
<keyword evidence="2" id="KW-0472">Membrane</keyword>
<evidence type="ECO:0000256" key="1">
    <source>
        <dbReference type="SAM" id="Coils"/>
    </source>
</evidence>
<dbReference type="AlphaFoldDB" id="A0A2K8P5I8"/>
<keyword evidence="2" id="KW-0812">Transmembrane</keyword>
<proteinExistence type="predicted"/>
<reference evidence="3 4" key="1">
    <citation type="submission" date="2017-11" db="EMBL/GenBank/DDBJ databases">
        <title>Genome sequence of Mesoplasma tabanidae BARC 857 (ATCC 49584).</title>
        <authorList>
            <person name="Lo W.-S."/>
            <person name="Kuo C.-H."/>
        </authorList>
    </citation>
    <scope>NUCLEOTIDE SEQUENCE [LARGE SCALE GENOMIC DNA]</scope>
    <source>
        <strain evidence="3 4">BARC 857</strain>
    </source>
</reference>
<dbReference type="OrthoDB" id="392022at2"/>
<accession>A0A2K8P5I8</accession>
<protein>
    <submittedName>
        <fullName evidence="3">Uncharacterized protein</fullName>
    </submittedName>
</protein>
<sequence length="233" mass="27474">MDKHLSRSELHKEEVNEINNKFAENRDILAMNSFVTSSLATLKKMDLDFFTKVEKILNQENDSVKFHLEHDPEIKHFNYEIISQLNDSLEELKKIQNYESSSNTSENNEIMFEEKEFYKKELKDLLDSLSEKNKKYLERINNSEAYRTNYAGEKNETLAKSFLSYDEKIAINKEIKRLPFDQLTVEIKAKQREKMHNLSQSKKRFKINTKIFTIIFASFLVIGLLGIVIIFSI</sequence>
<keyword evidence="4" id="KW-1185">Reference proteome</keyword>
<feature type="coiled-coil region" evidence="1">
    <location>
        <begin position="115"/>
        <end position="146"/>
    </location>
</feature>
<dbReference type="EMBL" id="CP024969">
    <property type="protein sequence ID" value="ATZ21410.1"/>
    <property type="molecule type" value="Genomic_DNA"/>
</dbReference>
<evidence type="ECO:0000313" key="4">
    <source>
        <dbReference type="Proteomes" id="UP000232223"/>
    </source>
</evidence>
<evidence type="ECO:0000313" key="3">
    <source>
        <dbReference type="EMBL" id="ATZ21410.1"/>
    </source>
</evidence>
<dbReference type="Proteomes" id="UP000232223">
    <property type="component" value="Chromosome"/>
</dbReference>
<organism evidence="3 4">
    <name type="scientific">Mesoplasma tabanidae</name>
    <dbReference type="NCBI Taxonomy" id="219745"/>
    <lineage>
        <taxon>Bacteria</taxon>
        <taxon>Bacillati</taxon>
        <taxon>Mycoplasmatota</taxon>
        <taxon>Mollicutes</taxon>
        <taxon>Entomoplasmatales</taxon>
        <taxon>Entomoplasmataceae</taxon>
        <taxon>Mesoplasma</taxon>
    </lineage>
</organism>